<dbReference type="InterPro" id="IPR046347">
    <property type="entry name" value="bZIP_sf"/>
</dbReference>
<evidence type="ECO:0000313" key="7">
    <source>
        <dbReference type="EMBL" id="JAG99240.1"/>
    </source>
</evidence>
<comment type="subcellular location">
    <subcellularLocation>
        <location evidence="1">Nucleus</location>
    </subcellularLocation>
</comment>
<dbReference type="InterPro" id="IPR004827">
    <property type="entry name" value="bZIP"/>
</dbReference>
<accession>A0A0D6RB37</accession>
<dbReference type="Pfam" id="PF00170">
    <property type="entry name" value="bZIP_1"/>
    <property type="match status" value="1"/>
</dbReference>
<evidence type="ECO:0000256" key="1">
    <source>
        <dbReference type="ARBA" id="ARBA00004123"/>
    </source>
</evidence>
<dbReference type="EMBL" id="GCKF01004550">
    <property type="protein sequence ID" value="JAG99240.1"/>
    <property type="molecule type" value="Transcribed_RNA"/>
</dbReference>
<dbReference type="EMBL" id="GCKF01004551">
    <property type="protein sequence ID" value="JAG99239.1"/>
    <property type="molecule type" value="Transcribed_RNA"/>
</dbReference>
<keyword evidence="3" id="KW-0539">Nucleus</keyword>
<dbReference type="PANTHER" id="PTHR22952">
    <property type="entry name" value="CAMP-RESPONSE ELEMENT BINDING PROTEIN-RELATED"/>
    <property type="match status" value="1"/>
</dbReference>
<evidence type="ECO:0000259" key="6">
    <source>
        <dbReference type="PROSITE" id="PS50217"/>
    </source>
</evidence>
<feature type="region of interest" description="Disordered" evidence="5">
    <location>
        <begin position="358"/>
        <end position="377"/>
    </location>
</feature>
<dbReference type="SUPFAM" id="SSF57959">
    <property type="entry name" value="Leucine zipper domain"/>
    <property type="match status" value="1"/>
</dbReference>
<dbReference type="GO" id="GO:0005634">
    <property type="term" value="C:nucleus"/>
    <property type="evidence" value="ECO:0007669"/>
    <property type="project" value="UniProtKB-SubCell"/>
</dbReference>
<keyword evidence="2" id="KW-0238">DNA-binding</keyword>
<feature type="domain" description="BZIP" evidence="6">
    <location>
        <begin position="388"/>
        <end position="440"/>
    </location>
</feature>
<dbReference type="PANTHER" id="PTHR22952:SF175">
    <property type="entry name" value="PROTEIN ABSCISIC ACID-INSENSITIVE 5"/>
    <property type="match status" value="1"/>
</dbReference>
<proteinExistence type="predicted"/>
<sequence>MGSQTESRVMMSHSPITISSLPGGAKMGGFPLARQASIYSLTLDEFQNTIGEPGKNFGSMNMDEFLKNIWTAEESQAMAAAIGAAGESGNCGSLPRQPSLQRQGSLTLSRTLSRKTVDDVWREIHKESTEGNGNSLSAQTRQVTFGEMTLEDFLVKAGVVREETEHGGGQSVAFGSFRNGLDGDFGGNLAERNGGDRMGIANALGLGFHERVPRNGEMGNSKGGAGGMPGLSLSPTNVLANHAAVDAINLDVFKHQQQQQQQQHLLHQQAAAEAAAVVYNAKRAGGNGALMGQGGLGGGLALGGGMGNGALSGGLGPVGGLGNGLGGGFGPQSLALGGGSPTSPLSSDGVGPSHVDNTAISPIPPYGGLDTGMRGRKRGIEGPVEKVVERRQRRMIKNRESAARSRARKQAYTVELEAEVTQLKEENMKLRKQQEEMQERRKKQIFEMVVPLSQHLGNKTRVLRRTLTGPW</sequence>
<name>A0A0D6RB37_ARACU</name>
<feature type="coiled-coil region" evidence="4">
    <location>
        <begin position="413"/>
        <end position="443"/>
    </location>
</feature>
<dbReference type="PROSITE" id="PS00036">
    <property type="entry name" value="BZIP_BASIC"/>
    <property type="match status" value="1"/>
</dbReference>
<dbReference type="GO" id="GO:0003700">
    <property type="term" value="F:DNA-binding transcription factor activity"/>
    <property type="evidence" value="ECO:0007669"/>
    <property type="project" value="InterPro"/>
</dbReference>
<dbReference type="Gene3D" id="1.20.5.170">
    <property type="match status" value="1"/>
</dbReference>
<evidence type="ECO:0000256" key="5">
    <source>
        <dbReference type="SAM" id="MobiDB-lite"/>
    </source>
</evidence>
<dbReference type="GO" id="GO:0045893">
    <property type="term" value="P:positive regulation of DNA-templated transcription"/>
    <property type="evidence" value="ECO:0007669"/>
    <property type="project" value="InterPro"/>
</dbReference>
<reference evidence="7" key="1">
    <citation type="submission" date="2015-03" db="EMBL/GenBank/DDBJ databases">
        <title>A transcriptome of Araucaria cunninghamii, an australian fine timber species.</title>
        <authorList>
            <person name="Jing Yi C.J.Y."/>
            <person name="Yin San L.Y.S."/>
            <person name="Abdul Karim S.S."/>
            <person name="Wan Azmi N.N."/>
            <person name="Hercus R.R."/>
            <person name="Croft L.L."/>
        </authorList>
    </citation>
    <scope>NUCLEOTIDE SEQUENCE</scope>
    <source>
        <strain evidence="7">MI0301</strain>
        <tissue evidence="7">Leaf</tissue>
    </source>
</reference>
<dbReference type="PROSITE" id="PS50217">
    <property type="entry name" value="BZIP"/>
    <property type="match status" value="1"/>
</dbReference>
<evidence type="ECO:0000256" key="4">
    <source>
        <dbReference type="SAM" id="Coils"/>
    </source>
</evidence>
<dbReference type="AlphaFoldDB" id="A0A0D6RB37"/>
<dbReference type="FunFam" id="1.20.5.170:FF:000036">
    <property type="entry name" value="ABSCISIC ACID-INSENSITIVE 5-like protein 2"/>
    <property type="match status" value="1"/>
</dbReference>
<protein>
    <recommendedName>
        <fullName evidence="6">BZIP domain-containing protein</fullName>
    </recommendedName>
</protein>
<dbReference type="InterPro" id="IPR043452">
    <property type="entry name" value="BZIP46-like"/>
</dbReference>
<dbReference type="GO" id="GO:0003677">
    <property type="term" value="F:DNA binding"/>
    <property type="evidence" value="ECO:0007669"/>
    <property type="project" value="UniProtKB-KW"/>
</dbReference>
<evidence type="ECO:0000256" key="2">
    <source>
        <dbReference type="ARBA" id="ARBA00023125"/>
    </source>
</evidence>
<evidence type="ECO:0000256" key="3">
    <source>
        <dbReference type="ARBA" id="ARBA00023242"/>
    </source>
</evidence>
<dbReference type="SMART" id="SM00338">
    <property type="entry name" value="BRLZ"/>
    <property type="match status" value="1"/>
</dbReference>
<dbReference type="CDD" id="cd14707">
    <property type="entry name" value="bZIP_plant_BZIP46"/>
    <property type="match status" value="1"/>
</dbReference>
<keyword evidence="4" id="KW-0175">Coiled coil</keyword>
<organism evidence="7">
    <name type="scientific">Araucaria cunninghamii</name>
    <name type="common">Hoop pine</name>
    <name type="synonym">Moreton Bay pine</name>
    <dbReference type="NCBI Taxonomy" id="56994"/>
    <lineage>
        <taxon>Eukaryota</taxon>
        <taxon>Viridiplantae</taxon>
        <taxon>Streptophyta</taxon>
        <taxon>Embryophyta</taxon>
        <taxon>Tracheophyta</taxon>
        <taxon>Spermatophyta</taxon>
        <taxon>Pinopsida</taxon>
        <taxon>Pinidae</taxon>
        <taxon>Conifers II</taxon>
        <taxon>Araucariales</taxon>
        <taxon>Araucariaceae</taxon>
        <taxon>Araucaria</taxon>
    </lineage>
</organism>